<name>A0A810AK02_9BRAD</name>
<reference evidence="2" key="1">
    <citation type="submission" date="2020-05" db="EMBL/GenBank/DDBJ databases">
        <title>Complete genome sequence of Bradyrhizobium diazoefficiens XF6 isolated from soybean nodule.</title>
        <authorList>
            <person name="Noda R."/>
            <person name="Kakizaki K."/>
            <person name="Minamisawa K."/>
        </authorList>
    </citation>
    <scope>NUCLEOTIDE SEQUENCE</scope>
    <source>
        <strain evidence="2">XF6</strain>
    </source>
</reference>
<proteinExistence type="predicted"/>
<accession>A0A810AK02</accession>
<dbReference type="AlphaFoldDB" id="A0A810AK02"/>
<protein>
    <submittedName>
        <fullName evidence="2">Uncharacterized protein</fullName>
    </submittedName>
</protein>
<dbReference type="EMBL" id="AP023096">
    <property type="protein sequence ID" value="BCE64365.1"/>
    <property type="molecule type" value="Genomic_DNA"/>
</dbReference>
<evidence type="ECO:0000256" key="1">
    <source>
        <dbReference type="SAM" id="MobiDB-lite"/>
    </source>
</evidence>
<feature type="region of interest" description="Disordered" evidence="1">
    <location>
        <begin position="62"/>
        <end position="89"/>
    </location>
</feature>
<evidence type="ECO:0000313" key="2">
    <source>
        <dbReference type="EMBL" id="BCE64365.1"/>
    </source>
</evidence>
<gene>
    <name evidence="2" type="ORF">XF6B_31640</name>
</gene>
<sequence length="106" mass="11821">MAGRRRYILRHCEEPLRGSNPECPRGGSLDCFAALAMTALMQWCATLSSSFRGVAKRRARNPFIRGRRGPMDSGLAPDGAPRNDRRDYFPTHFGGRFSENAFGPSM</sequence>
<organism evidence="2">
    <name type="scientific">Bradyrhizobium diazoefficiens</name>
    <dbReference type="NCBI Taxonomy" id="1355477"/>
    <lineage>
        <taxon>Bacteria</taxon>
        <taxon>Pseudomonadati</taxon>
        <taxon>Pseudomonadota</taxon>
        <taxon>Alphaproteobacteria</taxon>
        <taxon>Hyphomicrobiales</taxon>
        <taxon>Nitrobacteraceae</taxon>
        <taxon>Bradyrhizobium</taxon>
    </lineage>
</organism>